<keyword evidence="4" id="KW-0808">Transferase</keyword>
<evidence type="ECO:0000313" key="4">
    <source>
        <dbReference type="EMBL" id="SIN72651.1"/>
    </source>
</evidence>
<dbReference type="Gene3D" id="3.40.1190.20">
    <property type="match status" value="1"/>
</dbReference>
<accession>A0ABY1JF19</accession>
<dbReference type="PANTHER" id="PTHR20858:SF17">
    <property type="entry name" value="HYDROXYMETHYLPYRIMIDINE_PHOSPHOMETHYLPYRIMIDINE KINASE THI20-RELATED"/>
    <property type="match status" value="1"/>
</dbReference>
<evidence type="ECO:0000313" key="5">
    <source>
        <dbReference type="Proteomes" id="UP000185093"/>
    </source>
</evidence>
<protein>
    <recommendedName>
        <fullName evidence="2">hydroxymethylpyrimidine kinase</fullName>
        <ecNumber evidence="2">2.7.1.49</ecNumber>
    </recommendedName>
</protein>
<dbReference type="InterPro" id="IPR013749">
    <property type="entry name" value="PM/HMP-P_kinase-1"/>
</dbReference>
<comment type="caution">
    <text evidence="4">The sequence shown here is derived from an EMBL/GenBank/DDBJ whole genome shotgun (WGS) entry which is preliminary data.</text>
</comment>
<dbReference type="Pfam" id="PF08543">
    <property type="entry name" value="Phos_pyr_kin"/>
    <property type="match status" value="1"/>
</dbReference>
<dbReference type="PANTHER" id="PTHR20858">
    <property type="entry name" value="PHOSPHOMETHYLPYRIMIDINE KINASE"/>
    <property type="match status" value="1"/>
</dbReference>
<gene>
    <name evidence="4" type="ORF">SAMN05444368_1536</name>
</gene>
<dbReference type="Proteomes" id="UP000185093">
    <property type="component" value="Unassembled WGS sequence"/>
</dbReference>
<keyword evidence="4" id="KW-0418">Kinase</keyword>
<dbReference type="InterPro" id="IPR029056">
    <property type="entry name" value="Ribokinase-like"/>
</dbReference>
<sequence length="272" mass="29045">MVVTYRGIAMTIAGSDSGGGAGIEADLATFLHLRVFGTVAITAVTAQNSLGVHEVFDVPTEIIRAQMRAVLTDFTVGAVKTGMLSRRETISEVAEGIKAHRITKLVVDPVMVAQSGDPLMFGAALDALKCELLPLALIVTPNVPEAEKLSDMKITSMQEMKEAAKIIAELGPRGVLIKGGHLEGPKVTDLFYYEGKFSVLEQDRIDTNDHHGTGCTLSAAIAAELAAGTGVFEAVKRAHDYTRLAIEHRFKGGKGYGCVGHVFDIEWLKPAN</sequence>
<organism evidence="4 5">
    <name type="scientific">Acetomicrobium flavidum</name>
    <dbReference type="NCBI Taxonomy" id="49896"/>
    <lineage>
        <taxon>Bacteria</taxon>
        <taxon>Thermotogati</taxon>
        <taxon>Synergistota</taxon>
        <taxon>Synergistia</taxon>
        <taxon>Synergistales</taxon>
        <taxon>Acetomicrobiaceae</taxon>
        <taxon>Acetomicrobium</taxon>
    </lineage>
</organism>
<feature type="domain" description="Pyridoxamine kinase/Phosphomethylpyrimidine kinase" evidence="3">
    <location>
        <begin position="16"/>
        <end position="259"/>
    </location>
</feature>
<dbReference type="EMBL" id="FSQZ01000001">
    <property type="protein sequence ID" value="SIN72651.1"/>
    <property type="molecule type" value="Genomic_DNA"/>
</dbReference>
<dbReference type="NCBIfam" id="TIGR00097">
    <property type="entry name" value="HMP-P_kinase"/>
    <property type="match status" value="1"/>
</dbReference>
<evidence type="ECO:0000259" key="3">
    <source>
        <dbReference type="Pfam" id="PF08543"/>
    </source>
</evidence>
<evidence type="ECO:0000256" key="1">
    <source>
        <dbReference type="ARBA" id="ARBA00004948"/>
    </source>
</evidence>
<dbReference type="CDD" id="cd01169">
    <property type="entry name" value="HMPP_kinase"/>
    <property type="match status" value="1"/>
</dbReference>
<reference evidence="4 5" key="1">
    <citation type="submission" date="2016-11" db="EMBL/GenBank/DDBJ databases">
        <authorList>
            <person name="Varghese N."/>
            <person name="Submissions S."/>
        </authorList>
    </citation>
    <scope>NUCLEOTIDE SEQUENCE [LARGE SCALE GENOMIC DNA]</scope>
    <source>
        <strain evidence="4 5">DSM 20664</strain>
    </source>
</reference>
<dbReference type="InterPro" id="IPR004399">
    <property type="entry name" value="HMP/HMP-P_kinase_dom"/>
</dbReference>
<dbReference type="GO" id="GO:0016301">
    <property type="term" value="F:kinase activity"/>
    <property type="evidence" value="ECO:0007669"/>
    <property type="project" value="UniProtKB-KW"/>
</dbReference>
<comment type="pathway">
    <text evidence="1">Cofactor biosynthesis; thiamine diphosphate biosynthesis.</text>
</comment>
<evidence type="ECO:0000256" key="2">
    <source>
        <dbReference type="ARBA" id="ARBA00012135"/>
    </source>
</evidence>
<dbReference type="EC" id="2.7.1.49" evidence="2"/>
<keyword evidence="5" id="KW-1185">Reference proteome</keyword>
<name>A0ABY1JF19_9BACT</name>
<dbReference type="SUPFAM" id="SSF53613">
    <property type="entry name" value="Ribokinase-like"/>
    <property type="match status" value="1"/>
</dbReference>
<proteinExistence type="predicted"/>